<reference evidence="3 4" key="1">
    <citation type="submission" date="2020-03" db="EMBL/GenBank/DDBJ databases">
        <title>WGS of the type strain of Planosporangium spp.</title>
        <authorList>
            <person name="Thawai C."/>
        </authorList>
    </citation>
    <scope>NUCLEOTIDE SEQUENCE [LARGE SCALE GENOMIC DNA]</scope>
    <source>
        <strain evidence="3 4">TBRC 5610</strain>
    </source>
</reference>
<proteinExistence type="predicted"/>
<keyword evidence="4" id="KW-1185">Reference proteome</keyword>
<dbReference type="NCBIfam" id="NF033577">
    <property type="entry name" value="transpos_IS481"/>
    <property type="match status" value="1"/>
</dbReference>
<dbReference type="SUPFAM" id="SSF46689">
    <property type="entry name" value="Homeodomain-like"/>
    <property type="match status" value="1"/>
</dbReference>
<dbReference type="Gene3D" id="3.30.420.10">
    <property type="entry name" value="Ribonuclease H-like superfamily/Ribonuclease H"/>
    <property type="match status" value="1"/>
</dbReference>
<gene>
    <name evidence="3" type="ORF">HC031_14030</name>
</gene>
<dbReference type="InterPro" id="IPR001584">
    <property type="entry name" value="Integrase_cat-core"/>
</dbReference>
<sequence>MLVELTVTEQRYRAVLEVEAGVPVTEVAERFGVSRQAVHRWLGWYRDEGLAGLADRSHRPHAHPAQTPPEVEAAICELRRNHPRWGQRRLHYELGRNGCPGPIPSVSTIYRVLVRHSLVDALPRRRRREDYRRWERSAPMELWQMDIVGGVLLADGTEAKVVTGVDDHSRFCVIATVVARATGRAVCLALVAALRAYGIPEEILTDNGKQFTGRFTRPRPGEVLFERICRENGIVARNTKPRSPTTTGKVERFHQTLQRELLDATPVWPDLASVQAAIDTFRHEYNTNRPHQSLDMAFPADRFTPRPDQAPLPLRLPSSLAAPQLDPTPPTTPLRSTAPLVMAANGLEPVNLAVEAERVVPASGNLGVGGQQFWLGPARAGQTITLWADTTVVHLIVDGVRLKTVPSRLTTAHLRQLLVDGARPAGPPPLPTGALRPGAPIEVDRLVNATGLIGLAGRQHPVGYHFAGRRVTVRLAGALMQITTDGQLLRSLPNPLTSTDMARIRDARPAGPAPQPPSDPLRVQRRINCRGALVVAGQRIHVGIRHAGATVTVEAADTTFRIHDGDRLITEVARTTTKPIARFKVRKPEPPRRGS</sequence>
<evidence type="ECO:0000313" key="3">
    <source>
        <dbReference type="EMBL" id="NJC70826.1"/>
    </source>
</evidence>
<evidence type="ECO:0000259" key="2">
    <source>
        <dbReference type="PROSITE" id="PS50994"/>
    </source>
</evidence>
<feature type="region of interest" description="Disordered" evidence="1">
    <location>
        <begin position="300"/>
        <end position="331"/>
    </location>
</feature>
<dbReference type="PANTHER" id="PTHR35004">
    <property type="entry name" value="TRANSPOSASE RV3428C-RELATED"/>
    <property type="match status" value="1"/>
</dbReference>
<dbReference type="Pfam" id="PF13565">
    <property type="entry name" value="HTH_32"/>
    <property type="match status" value="1"/>
</dbReference>
<accession>A0ABX0XYA0</accession>
<evidence type="ECO:0000313" key="4">
    <source>
        <dbReference type="Proteomes" id="UP000722989"/>
    </source>
</evidence>
<dbReference type="EMBL" id="JAATVY010000008">
    <property type="protein sequence ID" value="NJC70826.1"/>
    <property type="molecule type" value="Genomic_DNA"/>
</dbReference>
<comment type="caution">
    <text evidence="3">The sequence shown here is derived from an EMBL/GenBank/DDBJ whole genome shotgun (WGS) entry which is preliminary data.</text>
</comment>
<dbReference type="Proteomes" id="UP000722989">
    <property type="component" value="Unassembled WGS sequence"/>
</dbReference>
<organism evidence="3 4">
    <name type="scientific">Planosporangium thailandense</name>
    <dbReference type="NCBI Taxonomy" id="765197"/>
    <lineage>
        <taxon>Bacteria</taxon>
        <taxon>Bacillati</taxon>
        <taxon>Actinomycetota</taxon>
        <taxon>Actinomycetes</taxon>
        <taxon>Micromonosporales</taxon>
        <taxon>Micromonosporaceae</taxon>
        <taxon>Planosporangium</taxon>
    </lineage>
</organism>
<dbReference type="PANTHER" id="PTHR35004:SF6">
    <property type="entry name" value="TRANSPOSASE"/>
    <property type="match status" value="1"/>
</dbReference>
<dbReference type="RefSeq" id="WP_167925727.1">
    <property type="nucleotide sequence ID" value="NZ_JAATVY010000008.1"/>
</dbReference>
<dbReference type="InterPro" id="IPR047656">
    <property type="entry name" value="IS481-like_transpos"/>
</dbReference>
<dbReference type="InterPro" id="IPR009057">
    <property type="entry name" value="Homeodomain-like_sf"/>
</dbReference>
<dbReference type="Pfam" id="PF13683">
    <property type="entry name" value="rve_3"/>
    <property type="match status" value="1"/>
</dbReference>
<feature type="compositionally biased region" description="Low complexity" evidence="1">
    <location>
        <begin position="309"/>
        <end position="325"/>
    </location>
</feature>
<dbReference type="SUPFAM" id="SSF53098">
    <property type="entry name" value="Ribonuclease H-like"/>
    <property type="match status" value="1"/>
</dbReference>
<evidence type="ECO:0000256" key="1">
    <source>
        <dbReference type="SAM" id="MobiDB-lite"/>
    </source>
</evidence>
<protein>
    <submittedName>
        <fullName evidence="3">IS481 family transposase</fullName>
    </submittedName>
</protein>
<dbReference type="PROSITE" id="PS50994">
    <property type="entry name" value="INTEGRASE"/>
    <property type="match status" value="1"/>
</dbReference>
<dbReference type="InterPro" id="IPR036397">
    <property type="entry name" value="RNaseH_sf"/>
</dbReference>
<dbReference type="InterPro" id="IPR012337">
    <property type="entry name" value="RNaseH-like_sf"/>
</dbReference>
<feature type="domain" description="Integrase catalytic" evidence="2">
    <location>
        <begin position="135"/>
        <end position="307"/>
    </location>
</feature>
<name>A0ABX0XYA0_9ACTN</name>